<dbReference type="PANTHER" id="PTHR42771:SF2">
    <property type="entry name" value="IRON(3+)-HYDROXAMATE IMPORT ATP-BINDING PROTEIN FHUC"/>
    <property type="match status" value="1"/>
</dbReference>
<keyword evidence="6 11" id="KW-0067">ATP-binding</keyword>
<dbReference type="GO" id="GO:0006826">
    <property type="term" value="P:iron ion transport"/>
    <property type="evidence" value="ECO:0007669"/>
    <property type="project" value="UniProtKB-KW"/>
</dbReference>
<evidence type="ECO:0000256" key="1">
    <source>
        <dbReference type="ARBA" id="ARBA00004202"/>
    </source>
</evidence>
<evidence type="ECO:0000259" key="10">
    <source>
        <dbReference type="PROSITE" id="PS50893"/>
    </source>
</evidence>
<keyword evidence="7" id="KW-0408">Iron</keyword>
<evidence type="ECO:0000313" key="11">
    <source>
        <dbReference type="EMBL" id="MCM1988719.1"/>
    </source>
</evidence>
<dbReference type="FunFam" id="3.40.50.300:FF:000134">
    <property type="entry name" value="Iron-enterobactin ABC transporter ATP-binding protein"/>
    <property type="match status" value="1"/>
</dbReference>
<dbReference type="SUPFAM" id="SSF52540">
    <property type="entry name" value="P-loop containing nucleoside triphosphate hydrolases"/>
    <property type="match status" value="1"/>
</dbReference>
<keyword evidence="5" id="KW-0547">Nucleotide-binding</keyword>
<feature type="domain" description="ABC transporter" evidence="10">
    <location>
        <begin position="2"/>
        <end position="238"/>
    </location>
</feature>
<evidence type="ECO:0000256" key="4">
    <source>
        <dbReference type="ARBA" id="ARBA00022496"/>
    </source>
</evidence>
<comment type="subcellular location">
    <subcellularLocation>
        <location evidence="1">Cell membrane</location>
        <topology evidence="1">Peripheral membrane protein</topology>
    </subcellularLocation>
</comment>
<evidence type="ECO:0000256" key="2">
    <source>
        <dbReference type="ARBA" id="ARBA00022448"/>
    </source>
</evidence>
<evidence type="ECO:0000256" key="5">
    <source>
        <dbReference type="ARBA" id="ARBA00022741"/>
    </source>
</evidence>
<reference evidence="11" key="2">
    <citation type="submission" date="2021-04" db="EMBL/GenBank/DDBJ databases">
        <authorList>
            <person name="Dong X."/>
        </authorList>
    </citation>
    <scope>NUCLEOTIDE SEQUENCE</scope>
    <source>
        <strain evidence="11">ZWT</strain>
    </source>
</reference>
<dbReference type="CDD" id="cd03214">
    <property type="entry name" value="ABC_Iron-Siderophores_B12_Hemin"/>
    <property type="match status" value="1"/>
</dbReference>
<dbReference type="SMART" id="SM00382">
    <property type="entry name" value="AAA"/>
    <property type="match status" value="1"/>
</dbReference>
<evidence type="ECO:0000313" key="12">
    <source>
        <dbReference type="Proteomes" id="UP001056429"/>
    </source>
</evidence>
<evidence type="ECO:0000256" key="3">
    <source>
        <dbReference type="ARBA" id="ARBA00022475"/>
    </source>
</evidence>
<evidence type="ECO:0000256" key="8">
    <source>
        <dbReference type="ARBA" id="ARBA00023065"/>
    </source>
</evidence>
<dbReference type="AlphaFoldDB" id="A0A9J6NW52"/>
<dbReference type="InterPro" id="IPR003439">
    <property type="entry name" value="ABC_transporter-like_ATP-bd"/>
</dbReference>
<gene>
    <name evidence="11" type="ORF">KDK92_03130</name>
</gene>
<reference evidence="11" key="1">
    <citation type="journal article" date="2021" name="mSystems">
        <title>Bacteria and Archaea Synergistically Convert Glycine Betaine to Biogenic Methane in the Formosa Cold Seep of the South China Sea.</title>
        <authorList>
            <person name="Li L."/>
            <person name="Zhang W."/>
            <person name="Zhang S."/>
            <person name="Song L."/>
            <person name="Sun Q."/>
            <person name="Zhang H."/>
            <person name="Xiang H."/>
            <person name="Dong X."/>
        </authorList>
    </citation>
    <scope>NUCLEOTIDE SEQUENCE</scope>
    <source>
        <strain evidence="11">ZWT</strain>
    </source>
</reference>
<dbReference type="PANTHER" id="PTHR42771">
    <property type="entry name" value="IRON(3+)-HYDROXAMATE IMPORT ATP-BINDING PROTEIN FHUC"/>
    <property type="match status" value="1"/>
</dbReference>
<dbReference type="GO" id="GO:0005886">
    <property type="term" value="C:plasma membrane"/>
    <property type="evidence" value="ECO:0007669"/>
    <property type="project" value="UniProtKB-SubCell"/>
</dbReference>
<dbReference type="InterPro" id="IPR051535">
    <property type="entry name" value="Siderophore_ABC-ATPase"/>
</dbReference>
<keyword evidence="2" id="KW-0813">Transport</keyword>
<keyword evidence="4" id="KW-0410">Iron transport</keyword>
<proteinExistence type="predicted"/>
<sequence length="258" mass="29421">MLKGNNLSLAYEDNLIIDDIDFEIEKGKIISLIGTNGCGKSTLLKALSRNLKPKKGAVYLEGKTLSKIDTKILAKRMSILPQMPSAPDDFTTRDLVSLGRYPYTGITGKLSKKDLEIVDWAIEETKIGDLQHRHVMTLSGGERQRAWIALALAQQPEILMLDEPTTFLDICYQYEVLELVKRLNKDLNITIIMVLHDLNQAARYSHEIIVLKDKKIYKRGKPEEIINERLLSDVFNLKARVFYDEENDSPYFLPIGIR</sequence>
<dbReference type="InterPro" id="IPR017871">
    <property type="entry name" value="ABC_transporter-like_CS"/>
</dbReference>
<dbReference type="EMBL" id="JAGSOJ010000001">
    <property type="protein sequence ID" value="MCM1988719.1"/>
    <property type="molecule type" value="Genomic_DNA"/>
</dbReference>
<dbReference type="RefSeq" id="WP_250857588.1">
    <property type="nucleotide sequence ID" value="NZ_JAGSOJ010000001.1"/>
</dbReference>
<accession>A0A9J6NW52</accession>
<dbReference type="GO" id="GO:0016887">
    <property type="term" value="F:ATP hydrolysis activity"/>
    <property type="evidence" value="ECO:0007669"/>
    <property type="project" value="InterPro"/>
</dbReference>
<keyword evidence="12" id="KW-1185">Reference proteome</keyword>
<dbReference type="GO" id="GO:0005524">
    <property type="term" value="F:ATP binding"/>
    <property type="evidence" value="ECO:0007669"/>
    <property type="project" value="UniProtKB-KW"/>
</dbReference>
<dbReference type="Gene3D" id="3.40.50.300">
    <property type="entry name" value="P-loop containing nucleotide triphosphate hydrolases"/>
    <property type="match status" value="1"/>
</dbReference>
<keyword evidence="9" id="KW-0472">Membrane</keyword>
<evidence type="ECO:0000256" key="6">
    <source>
        <dbReference type="ARBA" id="ARBA00022840"/>
    </source>
</evidence>
<organism evidence="11 12">
    <name type="scientific">Oceanirhabdus seepicola</name>
    <dbReference type="NCBI Taxonomy" id="2828781"/>
    <lineage>
        <taxon>Bacteria</taxon>
        <taxon>Bacillati</taxon>
        <taxon>Bacillota</taxon>
        <taxon>Clostridia</taxon>
        <taxon>Eubacteriales</taxon>
        <taxon>Clostridiaceae</taxon>
        <taxon>Oceanirhabdus</taxon>
    </lineage>
</organism>
<comment type="caution">
    <text evidence="11">The sequence shown here is derived from an EMBL/GenBank/DDBJ whole genome shotgun (WGS) entry which is preliminary data.</text>
</comment>
<keyword evidence="8" id="KW-0406">Ion transport</keyword>
<keyword evidence="3" id="KW-1003">Cell membrane</keyword>
<evidence type="ECO:0000256" key="9">
    <source>
        <dbReference type="ARBA" id="ARBA00023136"/>
    </source>
</evidence>
<name>A0A9J6NW52_9CLOT</name>
<dbReference type="InterPro" id="IPR027417">
    <property type="entry name" value="P-loop_NTPase"/>
</dbReference>
<protein>
    <submittedName>
        <fullName evidence="11">ABC transporter ATP-binding protein</fullName>
    </submittedName>
</protein>
<evidence type="ECO:0000256" key="7">
    <source>
        <dbReference type="ARBA" id="ARBA00023004"/>
    </source>
</evidence>
<dbReference type="InterPro" id="IPR003593">
    <property type="entry name" value="AAA+_ATPase"/>
</dbReference>
<dbReference type="Pfam" id="PF00005">
    <property type="entry name" value="ABC_tran"/>
    <property type="match status" value="1"/>
</dbReference>
<dbReference type="PROSITE" id="PS50893">
    <property type="entry name" value="ABC_TRANSPORTER_2"/>
    <property type="match status" value="1"/>
</dbReference>
<dbReference type="PROSITE" id="PS00211">
    <property type="entry name" value="ABC_TRANSPORTER_1"/>
    <property type="match status" value="1"/>
</dbReference>
<dbReference type="Proteomes" id="UP001056429">
    <property type="component" value="Unassembled WGS sequence"/>
</dbReference>